<comment type="caution">
    <text evidence="6">The sequence shown here is derived from an EMBL/GenBank/DDBJ whole genome shotgun (WGS) entry which is preliminary data.</text>
</comment>
<dbReference type="SUPFAM" id="SSF53822">
    <property type="entry name" value="Periplasmic binding protein-like I"/>
    <property type="match status" value="1"/>
</dbReference>
<evidence type="ECO:0000256" key="4">
    <source>
        <dbReference type="SAM" id="Phobius"/>
    </source>
</evidence>
<accession>A0ABV6GFG4</accession>
<keyword evidence="7" id="KW-1185">Reference proteome</keyword>
<feature type="transmembrane region" description="Helical" evidence="4">
    <location>
        <begin position="7"/>
        <end position="27"/>
    </location>
</feature>
<dbReference type="Gene3D" id="3.40.50.2300">
    <property type="match status" value="2"/>
</dbReference>
<dbReference type="CDD" id="cd06314">
    <property type="entry name" value="PBP1_tmGBP"/>
    <property type="match status" value="1"/>
</dbReference>
<evidence type="ECO:0000256" key="2">
    <source>
        <dbReference type="ARBA" id="ARBA00007639"/>
    </source>
</evidence>
<dbReference type="EMBL" id="JBHLVO010000009">
    <property type="protein sequence ID" value="MFC0272324.1"/>
    <property type="molecule type" value="Genomic_DNA"/>
</dbReference>
<evidence type="ECO:0000256" key="1">
    <source>
        <dbReference type="ARBA" id="ARBA00004196"/>
    </source>
</evidence>
<dbReference type="PANTHER" id="PTHR46847">
    <property type="entry name" value="D-ALLOSE-BINDING PERIPLASMIC PROTEIN-RELATED"/>
    <property type="match status" value="1"/>
</dbReference>
<feature type="domain" description="Periplasmic binding protein" evidence="5">
    <location>
        <begin position="50"/>
        <end position="303"/>
    </location>
</feature>
<keyword evidence="4" id="KW-1133">Transmembrane helix</keyword>
<dbReference type="Pfam" id="PF13407">
    <property type="entry name" value="Peripla_BP_4"/>
    <property type="match status" value="1"/>
</dbReference>
<keyword evidence="3" id="KW-0732">Signal</keyword>
<sequence length="336" mass="37414">MIVIRRIFYLITFLAFLLTGTLTLYYGKETFHLGSTSKVNAVPDEKAYHFVLIPEELSNEYWHLVEEGARDAAKLHDVYLEFLGPKQADIDEHLKTIDMAIAGGVDGIMTQGISDQEFTPLLNKAVKNGIPVVTVDTDAPNSNREVYIGTDNYYAGFLAGKALIQDTKGDQDVAIITGRFEASHQKLRVQGFKDAVQNEKRINIIAVEESNITKIGAMESTYKLLKEHPDLNAFYGTSALDGIGIAQVVERLKSTEGIYIMGFDTLPDTLSYIEKGTIDATVVQFPYQMGYQAVEKLIQIKEGSNKQESIQHTKTEIFRKEDLPLLPASIKGGLNR</sequence>
<dbReference type="InterPro" id="IPR028082">
    <property type="entry name" value="Peripla_BP_I"/>
</dbReference>
<dbReference type="InterPro" id="IPR025997">
    <property type="entry name" value="SBP_2_dom"/>
</dbReference>
<reference evidence="6 7" key="1">
    <citation type="submission" date="2024-09" db="EMBL/GenBank/DDBJ databases">
        <authorList>
            <person name="Sun Q."/>
            <person name="Mori K."/>
        </authorList>
    </citation>
    <scope>NUCLEOTIDE SEQUENCE [LARGE SCALE GENOMIC DNA]</scope>
    <source>
        <strain evidence="6 7">CCM 7228</strain>
    </source>
</reference>
<dbReference type="Proteomes" id="UP001589854">
    <property type="component" value="Unassembled WGS sequence"/>
</dbReference>
<comment type="subcellular location">
    <subcellularLocation>
        <location evidence="1">Cell envelope</location>
    </subcellularLocation>
</comment>
<evidence type="ECO:0000256" key="3">
    <source>
        <dbReference type="ARBA" id="ARBA00022729"/>
    </source>
</evidence>
<evidence type="ECO:0000313" key="6">
    <source>
        <dbReference type="EMBL" id="MFC0272324.1"/>
    </source>
</evidence>
<dbReference type="RefSeq" id="WP_378934523.1">
    <property type="nucleotide sequence ID" value="NZ_JBHLVO010000009.1"/>
</dbReference>
<gene>
    <name evidence="6" type="ORF">ACFFIX_12855</name>
</gene>
<evidence type="ECO:0000259" key="5">
    <source>
        <dbReference type="Pfam" id="PF13407"/>
    </source>
</evidence>
<evidence type="ECO:0000313" key="7">
    <source>
        <dbReference type="Proteomes" id="UP001589854"/>
    </source>
</evidence>
<keyword evidence="4" id="KW-0472">Membrane</keyword>
<protein>
    <submittedName>
        <fullName evidence="6">Sugar-binding protein</fullName>
    </submittedName>
</protein>
<dbReference type="PANTHER" id="PTHR46847:SF1">
    <property type="entry name" value="D-ALLOSE-BINDING PERIPLASMIC PROTEIN-RELATED"/>
    <property type="match status" value="1"/>
</dbReference>
<keyword evidence="4" id="KW-0812">Transmembrane</keyword>
<comment type="similarity">
    <text evidence="2">Belongs to the bacterial solute-binding protein 2 family.</text>
</comment>
<organism evidence="6 7">
    <name type="scientific">Metabacillus herbersteinensis</name>
    <dbReference type="NCBI Taxonomy" id="283816"/>
    <lineage>
        <taxon>Bacteria</taxon>
        <taxon>Bacillati</taxon>
        <taxon>Bacillota</taxon>
        <taxon>Bacilli</taxon>
        <taxon>Bacillales</taxon>
        <taxon>Bacillaceae</taxon>
        <taxon>Metabacillus</taxon>
    </lineage>
</organism>
<proteinExistence type="inferred from homology"/>
<name>A0ABV6GFG4_9BACI</name>